<name>A0A8B5VXR5_ENTAV</name>
<dbReference type="AlphaFoldDB" id="A0A8B5VXR5"/>
<dbReference type="NCBIfam" id="TIGR03733">
    <property type="entry name" value="lanti_perm_MutG"/>
    <property type="match status" value="1"/>
</dbReference>
<keyword evidence="1" id="KW-0472">Membrane</keyword>
<evidence type="ECO:0000256" key="1">
    <source>
        <dbReference type="SAM" id="Phobius"/>
    </source>
</evidence>
<feature type="transmembrane region" description="Helical" evidence="1">
    <location>
        <begin position="217"/>
        <end position="239"/>
    </location>
</feature>
<dbReference type="CDD" id="cd21808">
    <property type="entry name" value="ABC-2_lan_permease_MutG"/>
    <property type="match status" value="1"/>
</dbReference>
<feature type="transmembrane region" description="Helical" evidence="1">
    <location>
        <begin position="95"/>
        <end position="117"/>
    </location>
</feature>
<dbReference type="RefSeq" id="WP_049218154.1">
    <property type="nucleotide sequence ID" value="NZ_CABHNH010000034.1"/>
</dbReference>
<dbReference type="EMBL" id="PDXQ01000002">
    <property type="protein sequence ID" value="TRZ28331.1"/>
    <property type="molecule type" value="Genomic_DNA"/>
</dbReference>
<dbReference type="InterPro" id="IPR022294">
    <property type="entry name" value="ABC-transptr_permeasesu"/>
</dbReference>
<protein>
    <submittedName>
        <fullName evidence="2">Lantibiotic ABC transporter permease</fullName>
    </submittedName>
</protein>
<evidence type="ECO:0000313" key="3">
    <source>
        <dbReference type="Proteomes" id="UP000316316"/>
    </source>
</evidence>
<sequence length="249" mass="28201">MSQLKRILKADRIKLKKTPFFSLHGVIPLVGIGIFSAYQAMSNYPANRLMINYFQVLALIYPLLIAWLTTIVTDQEIEAGGAYFLLNSSSKFRMLTAKILLLVLSGLFSCLLVGIGYHLFAQFRVDYSLSFSFVLLLVAVIWCSSLFLYSFHLWLGFCFGRNVNFAIAAVELLLSALLLTGLGEMIWYFFPCAWGIRLVPLVASFARENTPAILTKIEVGTGSLIFLTFFMLVVLFLWFKKWEGRKNEA</sequence>
<feature type="transmembrane region" description="Helical" evidence="1">
    <location>
        <begin position="163"/>
        <end position="180"/>
    </location>
</feature>
<keyword evidence="1" id="KW-0812">Transmembrane</keyword>
<feature type="transmembrane region" description="Helical" evidence="1">
    <location>
        <begin position="53"/>
        <end position="74"/>
    </location>
</feature>
<dbReference type="Proteomes" id="UP000316316">
    <property type="component" value="Unassembled WGS sequence"/>
</dbReference>
<feature type="transmembrane region" description="Helical" evidence="1">
    <location>
        <begin position="129"/>
        <end position="151"/>
    </location>
</feature>
<gene>
    <name evidence="2" type="ORF">AUF17_16550</name>
</gene>
<comment type="caution">
    <text evidence="2">The sequence shown here is derived from an EMBL/GenBank/DDBJ whole genome shotgun (WGS) entry which is preliminary data.</text>
</comment>
<feature type="transmembrane region" description="Helical" evidence="1">
    <location>
        <begin position="21"/>
        <end position="41"/>
    </location>
</feature>
<reference evidence="2 3" key="1">
    <citation type="submission" date="2017-10" db="EMBL/GenBank/DDBJ databases">
        <title>FDA dAtabase for Regulatory Grade micrObial Sequences (FDA-ARGOS): Supporting development and validation of Infectious Disease Dx tests.</title>
        <authorList>
            <person name="Campos J."/>
            <person name="Goldberg B."/>
            <person name="Tallon L.J."/>
            <person name="Sadzewicz L."/>
            <person name="Sengamalay N."/>
            <person name="Ott S."/>
            <person name="Godinez A."/>
            <person name="Nagaraj S."/>
            <person name="Vyas G."/>
            <person name="Aluvathingal J."/>
            <person name="Nadendla S."/>
            <person name="Geyer C."/>
            <person name="Nandy P."/>
            <person name="Hobson J."/>
            <person name="Sichtig H."/>
        </authorList>
    </citation>
    <scope>NUCLEOTIDE SEQUENCE [LARGE SCALE GENOMIC DNA]</scope>
    <source>
        <strain evidence="2 3">FDAARGOS_185</strain>
    </source>
</reference>
<organism evidence="2 3">
    <name type="scientific">Enterococcus avium</name>
    <name type="common">Streptococcus avium</name>
    <dbReference type="NCBI Taxonomy" id="33945"/>
    <lineage>
        <taxon>Bacteria</taxon>
        <taxon>Bacillati</taxon>
        <taxon>Bacillota</taxon>
        <taxon>Bacilli</taxon>
        <taxon>Lactobacillales</taxon>
        <taxon>Enterococcaceae</taxon>
        <taxon>Enterococcus</taxon>
    </lineage>
</organism>
<evidence type="ECO:0000313" key="2">
    <source>
        <dbReference type="EMBL" id="TRZ28331.1"/>
    </source>
</evidence>
<accession>A0A8B5VXR5</accession>
<proteinExistence type="predicted"/>
<keyword evidence="1" id="KW-1133">Transmembrane helix</keyword>